<evidence type="ECO:0000256" key="1">
    <source>
        <dbReference type="SAM" id="SignalP"/>
    </source>
</evidence>
<protein>
    <submittedName>
        <fullName evidence="2">Uncharacterized protein</fullName>
    </submittedName>
</protein>
<evidence type="ECO:0000313" key="3">
    <source>
        <dbReference type="Proteomes" id="UP000193335"/>
    </source>
</evidence>
<reference evidence="2 3" key="1">
    <citation type="submission" date="2017-03" db="EMBL/GenBank/DDBJ databases">
        <title>Whole genome sequences of fourteen strains of Bradyrhizobium canariense and one strain of Bradyrhizobium japonicum isolated from Lupinus (Papilionoideae: Genisteae) species in Algeria.</title>
        <authorList>
            <person name="Crovadore J."/>
            <person name="Chekireb D."/>
            <person name="Brachmann A."/>
            <person name="Chablais R."/>
            <person name="Cochard B."/>
            <person name="Lefort F."/>
        </authorList>
    </citation>
    <scope>NUCLEOTIDE SEQUENCE [LARGE SCALE GENOMIC DNA]</scope>
    <source>
        <strain evidence="2 3">UBMA197</strain>
    </source>
</reference>
<evidence type="ECO:0000313" key="2">
    <source>
        <dbReference type="EMBL" id="OSJ26927.1"/>
    </source>
</evidence>
<dbReference type="AlphaFoldDB" id="A0A1Y2JEQ3"/>
<comment type="caution">
    <text evidence="2">The sequence shown here is derived from an EMBL/GenBank/DDBJ whole genome shotgun (WGS) entry which is preliminary data.</text>
</comment>
<feature type="chain" id="PRO_5011011832" evidence="1">
    <location>
        <begin position="22"/>
        <end position="113"/>
    </location>
</feature>
<dbReference type="RefSeq" id="WP_063980509.1">
    <property type="nucleotide sequence ID" value="NZ_NAFL01000275.1"/>
</dbReference>
<gene>
    <name evidence="2" type="ORF">BSZ19_34775</name>
</gene>
<keyword evidence="1" id="KW-0732">Signal</keyword>
<organism evidence="2 3">
    <name type="scientific">Bradyrhizobium japonicum</name>
    <dbReference type="NCBI Taxonomy" id="375"/>
    <lineage>
        <taxon>Bacteria</taxon>
        <taxon>Pseudomonadati</taxon>
        <taxon>Pseudomonadota</taxon>
        <taxon>Alphaproteobacteria</taxon>
        <taxon>Hyphomicrobiales</taxon>
        <taxon>Nitrobacteraceae</taxon>
        <taxon>Bradyrhizobium</taxon>
    </lineage>
</organism>
<sequence>MTIQKTIVALGLISALGSAFAASAAAQVCTRQGVDVSCDDGRRGVLSGDAIIWPDGTRSNASPHPSVIIGNKSSVHVGPGVFVGQGKGMVPLDDPNAPNKRQCAILDGVSYCY</sequence>
<dbReference type="EMBL" id="NAFL01000275">
    <property type="protein sequence ID" value="OSJ26927.1"/>
    <property type="molecule type" value="Genomic_DNA"/>
</dbReference>
<accession>A0A1Y2JEQ3</accession>
<proteinExistence type="predicted"/>
<feature type="signal peptide" evidence="1">
    <location>
        <begin position="1"/>
        <end position="21"/>
    </location>
</feature>
<name>A0A1Y2JEQ3_BRAJP</name>
<dbReference type="Proteomes" id="UP000193335">
    <property type="component" value="Unassembled WGS sequence"/>
</dbReference>